<dbReference type="PANTHER" id="PTHR12483">
    <property type="entry name" value="SOLUTE CARRIER FAMILY 31 COPPER TRANSPORTERS"/>
    <property type="match status" value="1"/>
</dbReference>
<comment type="subcellular location">
    <subcellularLocation>
        <location evidence="4">Membrane</location>
        <topology evidence="4">Multi-pass membrane protein</topology>
    </subcellularLocation>
</comment>
<proteinExistence type="inferred from homology"/>
<feature type="transmembrane region" description="Helical" evidence="4">
    <location>
        <begin position="25"/>
        <end position="51"/>
    </location>
</feature>
<keyword evidence="4" id="KW-0187">Copper transport</keyword>
<dbReference type="EMBL" id="JAKKPZ010000006">
    <property type="protein sequence ID" value="KAI1720360.1"/>
    <property type="molecule type" value="Genomic_DNA"/>
</dbReference>
<evidence type="ECO:0000256" key="4">
    <source>
        <dbReference type="RuleBase" id="RU367022"/>
    </source>
</evidence>
<dbReference type="Proteomes" id="UP001201812">
    <property type="component" value="Unassembled WGS sequence"/>
</dbReference>
<evidence type="ECO:0000256" key="2">
    <source>
        <dbReference type="ARBA" id="ARBA00022989"/>
    </source>
</evidence>
<dbReference type="GO" id="GO:0016020">
    <property type="term" value="C:membrane"/>
    <property type="evidence" value="ECO:0007669"/>
    <property type="project" value="UniProtKB-SubCell"/>
</dbReference>
<comment type="caution">
    <text evidence="5">The sequence shown here is derived from an EMBL/GenBank/DDBJ whole genome shotgun (WGS) entry which is preliminary data.</text>
</comment>
<evidence type="ECO:0000313" key="5">
    <source>
        <dbReference type="EMBL" id="KAI1720360.1"/>
    </source>
</evidence>
<keyword evidence="1 4" id="KW-0812">Transmembrane</keyword>
<dbReference type="PANTHER" id="PTHR12483:SF115">
    <property type="entry name" value="COPPER TRANSPORT PROTEIN"/>
    <property type="match status" value="1"/>
</dbReference>
<gene>
    <name evidence="5" type="ORF">DdX_05748</name>
</gene>
<accession>A0AAD4NCQ0</accession>
<sequence length="187" mass="20653">MAAGLLHFSNHEIVLFNFWKVGSTLGMIGSVFMVLLIGVLHEAIIGLRYFLDREILLGDSRHSSENLVVDNGIESTSKARRVNSTASSTTSGGSGSVLLRHLRRIFSKQRMLQACLYAIQWTLFFTLILFVMTLNVWLVLAAILGKSIGYLVFIGSPALEKVERIAVSSVGTHGLRLSDARNNLRSF</sequence>
<name>A0AAD4NCQ0_9BILA</name>
<keyword evidence="4" id="KW-0186">Copper</keyword>
<evidence type="ECO:0000256" key="3">
    <source>
        <dbReference type="ARBA" id="ARBA00023136"/>
    </source>
</evidence>
<keyword evidence="6" id="KW-1185">Reference proteome</keyword>
<dbReference type="InterPro" id="IPR007274">
    <property type="entry name" value="Cop_transporter"/>
</dbReference>
<dbReference type="Pfam" id="PF04145">
    <property type="entry name" value="Ctr"/>
    <property type="match status" value="1"/>
</dbReference>
<dbReference type="GO" id="GO:0005375">
    <property type="term" value="F:copper ion transmembrane transporter activity"/>
    <property type="evidence" value="ECO:0007669"/>
    <property type="project" value="UniProtKB-UniRule"/>
</dbReference>
<comment type="similarity">
    <text evidence="4">Belongs to the copper transporter (Ctr) (TC 1.A.56) family. SLC31A subfamily.</text>
</comment>
<protein>
    <recommendedName>
        <fullName evidence="4">Copper transport protein</fullName>
    </recommendedName>
</protein>
<evidence type="ECO:0000313" key="6">
    <source>
        <dbReference type="Proteomes" id="UP001201812"/>
    </source>
</evidence>
<keyword evidence="3 4" id="KW-0472">Membrane</keyword>
<reference evidence="5" key="1">
    <citation type="submission" date="2022-01" db="EMBL/GenBank/DDBJ databases">
        <title>Genome Sequence Resource for Two Populations of Ditylenchus destructor, the Migratory Endoparasitic Phytonematode.</title>
        <authorList>
            <person name="Zhang H."/>
            <person name="Lin R."/>
            <person name="Xie B."/>
        </authorList>
    </citation>
    <scope>NUCLEOTIDE SEQUENCE</scope>
    <source>
        <strain evidence="5">BazhouSP</strain>
    </source>
</reference>
<evidence type="ECO:0000256" key="1">
    <source>
        <dbReference type="ARBA" id="ARBA00022692"/>
    </source>
</evidence>
<keyword evidence="4" id="KW-0813">Transport</keyword>
<keyword evidence="4" id="KW-0406">Ion transport</keyword>
<keyword evidence="2 4" id="KW-1133">Transmembrane helix</keyword>
<dbReference type="AlphaFoldDB" id="A0AAD4NCQ0"/>
<organism evidence="5 6">
    <name type="scientific">Ditylenchus destructor</name>
    <dbReference type="NCBI Taxonomy" id="166010"/>
    <lineage>
        <taxon>Eukaryota</taxon>
        <taxon>Metazoa</taxon>
        <taxon>Ecdysozoa</taxon>
        <taxon>Nematoda</taxon>
        <taxon>Chromadorea</taxon>
        <taxon>Rhabditida</taxon>
        <taxon>Tylenchina</taxon>
        <taxon>Tylenchomorpha</taxon>
        <taxon>Sphaerularioidea</taxon>
        <taxon>Anguinidae</taxon>
        <taxon>Anguininae</taxon>
        <taxon>Ditylenchus</taxon>
    </lineage>
</organism>